<dbReference type="AlphaFoldDB" id="A0A160NXG9"/>
<organism evidence="1 2">
    <name type="scientific">Streptomyces laurentii</name>
    <dbReference type="NCBI Taxonomy" id="39478"/>
    <lineage>
        <taxon>Bacteria</taxon>
        <taxon>Bacillati</taxon>
        <taxon>Actinomycetota</taxon>
        <taxon>Actinomycetes</taxon>
        <taxon>Kitasatosporales</taxon>
        <taxon>Streptomycetaceae</taxon>
        <taxon>Streptomyces</taxon>
    </lineage>
</organism>
<gene>
    <name evidence="1" type="ORF">SLA_1583</name>
</gene>
<evidence type="ECO:0000313" key="1">
    <source>
        <dbReference type="EMBL" id="BAU82521.1"/>
    </source>
</evidence>
<protein>
    <submittedName>
        <fullName evidence="1">Uncharacterized protein</fullName>
    </submittedName>
</protein>
<evidence type="ECO:0000313" key="2">
    <source>
        <dbReference type="Proteomes" id="UP000217676"/>
    </source>
</evidence>
<name>A0A160NXG9_STRLU</name>
<accession>A0A160NXG9</accession>
<dbReference type="EMBL" id="AP017424">
    <property type="protein sequence ID" value="BAU82521.1"/>
    <property type="molecule type" value="Genomic_DNA"/>
</dbReference>
<proteinExistence type="predicted"/>
<sequence>MNCASLTTNDAAEAGAVWPATARVLSTAAEAAIDRTRASFVDPRIRFGTGAPRECDAEGILVADSGIHVG</sequence>
<reference evidence="1 2" key="1">
    <citation type="journal article" date="2016" name="Genome Announc.">
        <title>Complete Genome Sequence of Thiostrepton-Producing Streptomyces laurentii ATCC 31255.</title>
        <authorList>
            <person name="Doi K."/>
            <person name="Fujino Y."/>
            <person name="Nagayoshi Y."/>
            <person name="Ohshima T."/>
            <person name="Ogata S."/>
        </authorList>
    </citation>
    <scope>NUCLEOTIDE SEQUENCE [LARGE SCALE GENOMIC DNA]</scope>
    <source>
        <strain evidence="1 2">ATCC 31255</strain>
    </source>
</reference>
<keyword evidence="2" id="KW-1185">Reference proteome</keyword>
<dbReference type="Proteomes" id="UP000217676">
    <property type="component" value="Chromosome"/>
</dbReference>
<dbReference type="KEGG" id="slau:SLA_1583"/>